<feature type="repeat" description="PPR" evidence="2">
    <location>
        <begin position="245"/>
        <end position="279"/>
    </location>
</feature>
<dbReference type="FunFam" id="1.25.40.10:FF:001815">
    <property type="entry name" value="Putative pentatricopeptide repeat-containing protein At1g56570"/>
    <property type="match status" value="1"/>
</dbReference>
<dbReference type="PANTHER" id="PTHR47926">
    <property type="entry name" value="PENTATRICOPEPTIDE REPEAT-CONTAINING PROTEIN"/>
    <property type="match status" value="1"/>
</dbReference>
<dbReference type="FunFam" id="1.25.40.10:FF:000353">
    <property type="entry name" value="Pentatricopeptide repeat-containing protein At4g39530"/>
    <property type="match status" value="1"/>
</dbReference>
<dbReference type="Pfam" id="PF20431">
    <property type="entry name" value="E_motif"/>
    <property type="match status" value="1"/>
</dbReference>
<feature type="repeat" description="PPR" evidence="2">
    <location>
        <begin position="376"/>
        <end position="410"/>
    </location>
</feature>
<dbReference type="InterPro" id="IPR046960">
    <property type="entry name" value="PPR_At4g14850-like_plant"/>
</dbReference>
<organism evidence="3 4">
    <name type="scientific">Carpinus fangiana</name>
    <dbReference type="NCBI Taxonomy" id="176857"/>
    <lineage>
        <taxon>Eukaryota</taxon>
        <taxon>Viridiplantae</taxon>
        <taxon>Streptophyta</taxon>
        <taxon>Embryophyta</taxon>
        <taxon>Tracheophyta</taxon>
        <taxon>Spermatophyta</taxon>
        <taxon>Magnoliopsida</taxon>
        <taxon>eudicotyledons</taxon>
        <taxon>Gunneridae</taxon>
        <taxon>Pentapetalae</taxon>
        <taxon>rosids</taxon>
        <taxon>fabids</taxon>
        <taxon>Fagales</taxon>
        <taxon>Betulaceae</taxon>
        <taxon>Carpinus</taxon>
    </lineage>
</organism>
<dbReference type="NCBIfam" id="TIGR00756">
    <property type="entry name" value="PPR"/>
    <property type="match status" value="6"/>
</dbReference>
<evidence type="ECO:0000256" key="1">
    <source>
        <dbReference type="ARBA" id="ARBA00022737"/>
    </source>
</evidence>
<dbReference type="AlphaFoldDB" id="A0A5N6QWE2"/>
<sequence>MSTKRLLSNTNFHSIPPIIRNSIQWAHNCKTQSKPPFLPKGPSVLATNLIKSYFERGLIKEARVLFDEMPERDVVTWTAMVAGYTACNRYSHAWTVFGEMVGNGMEPNAFTLSSALKACKAMKALSRGALVHGLAIKHGVEGSMYVDNALMDMYATCCVSMDEACRVFQDIRAKNAVSWTTLITGYTHRGDGYGGLQVFRQMLREEAELNPFSFSIAVRACTSISSLTSGKQLHGASITHGFDSNLPVMNSILDMYCRCGCLSEANQCFHEMNEKDLITWNTLITGHEKLDSSESLRIFSQMESEDFSPNCFTFTSVTAACANLAVLNCGQQVHGGIIRRGLDSNLALANALIDMYAKCGSITDSCKIFSQMNCRDLVSWTTMMIGYGAHGYGREAVDLYDAMIRSGIRPDRIVFMAVLSACSHAGLVDEGLRYFESMMGDYKIKPNQEIYGCVVDLLGRAGRVKEAYQLIESMPFKPDESVWGALLGACKAHKLTNLSRLAARKVLDLRPNMVGTYVMLSNIYAAEGKWGEFADIRKLMRGMRSKKEAGRSWIEVKDQVYSFVVGDKMGSHIKWVYRVLDLLICHMKESGYVPDLDCLINEIEDGT</sequence>
<dbReference type="Gene3D" id="1.25.40.10">
    <property type="entry name" value="Tetratricopeptide repeat domain"/>
    <property type="match status" value="5"/>
</dbReference>
<dbReference type="InterPro" id="IPR046848">
    <property type="entry name" value="E_motif"/>
</dbReference>
<gene>
    <name evidence="3" type="ORF">FH972_006715</name>
</gene>
<feature type="repeat" description="PPR" evidence="2">
    <location>
        <begin position="175"/>
        <end position="209"/>
    </location>
</feature>
<proteinExistence type="predicted"/>
<evidence type="ECO:0000256" key="2">
    <source>
        <dbReference type="PROSITE-ProRule" id="PRU00708"/>
    </source>
</evidence>
<dbReference type="InterPro" id="IPR002885">
    <property type="entry name" value="PPR_rpt"/>
</dbReference>
<keyword evidence="4" id="KW-1185">Reference proteome</keyword>
<dbReference type="PANTHER" id="PTHR47926:SF448">
    <property type="entry name" value="PENTACOTRIPEPTIDE-REPEAT REGION OF PRORP DOMAIN-CONTAINING PROTEIN"/>
    <property type="match status" value="1"/>
</dbReference>
<dbReference type="Proteomes" id="UP000327013">
    <property type="component" value="Chromosome 2"/>
</dbReference>
<dbReference type="EMBL" id="CM017322">
    <property type="protein sequence ID" value="KAE8010339.1"/>
    <property type="molecule type" value="Genomic_DNA"/>
</dbReference>
<feature type="repeat" description="PPR" evidence="2">
    <location>
        <begin position="73"/>
        <end position="107"/>
    </location>
</feature>
<dbReference type="PROSITE" id="PS51375">
    <property type="entry name" value="PPR"/>
    <property type="match status" value="5"/>
</dbReference>
<name>A0A5N6QWE2_9ROSI</name>
<dbReference type="Pfam" id="PF13041">
    <property type="entry name" value="PPR_2"/>
    <property type="match status" value="2"/>
</dbReference>
<dbReference type="Pfam" id="PF01535">
    <property type="entry name" value="PPR"/>
    <property type="match status" value="4"/>
</dbReference>
<evidence type="ECO:0000313" key="4">
    <source>
        <dbReference type="Proteomes" id="UP000327013"/>
    </source>
</evidence>
<dbReference type="GO" id="GO:0003723">
    <property type="term" value="F:RNA binding"/>
    <property type="evidence" value="ECO:0007669"/>
    <property type="project" value="InterPro"/>
</dbReference>
<accession>A0A5N6QWE2</accession>
<keyword evidence="1" id="KW-0677">Repeat</keyword>
<dbReference type="OrthoDB" id="609013at2759"/>
<dbReference type="GO" id="GO:0009451">
    <property type="term" value="P:RNA modification"/>
    <property type="evidence" value="ECO:0007669"/>
    <property type="project" value="InterPro"/>
</dbReference>
<dbReference type="FunFam" id="1.25.40.10:FF:002353">
    <property type="entry name" value="Uncharacterized protein"/>
    <property type="match status" value="1"/>
</dbReference>
<protein>
    <submittedName>
        <fullName evidence="3">Uncharacterized protein</fullName>
    </submittedName>
</protein>
<dbReference type="InterPro" id="IPR011990">
    <property type="entry name" value="TPR-like_helical_dom_sf"/>
</dbReference>
<evidence type="ECO:0000313" key="3">
    <source>
        <dbReference type="EMBL" id="KAE8010339.1"/>
    </source>
</evidence>
<feature type="repeat" description="PPR" evidence="2">
    <location>
        <begin position="411"/>
        <end position="446"/>
    </location>
</feature>
<reference evidence="3 4" key="1">
    <citation type="submission" date="2019-06" db="EMBL/GenBank/DDBJ databases">
        <title>A chromosomal-level reference genome of Carpinus fangiana (Coryloideae, Betulaceae).</title>
        <authorList>
            <person name="Yang X."/>
            <person name="Wang Z."/>
            <person name="Zhang L."/>
            <person name="Hao G."/>
            <person name="Liu J."/>
            <person name="Yang Y."/>
        </authorList>
    </citation>
    <scope>NUCLEOTIDE SEQUENCE [LARGE SCALE GENOMIC DNA]</scope>
    <source>
        <strain evidence="3">Cfa_2016G</strain>
        <tissue evidence="3">Leaf</tissue>
    </source>
</reference>